<dbReference type="EMBL" id="MK071982">
    <property type="protein sequence ID" value="AYV76121.1"/>
    <property type="molecule type" value="Genomic_DNA"/>
</dbReference>
<proteinExistence type="predicted"/>
<evidence type="ECO:0000256" key="1">
    <source>
        <dbReference type="SAM" id="MobiDB-lite"/>
    </source>
</evidence>
<organism evidence="2">
    <name type="scientific">Terrestrivirus sp</name>
    <dbReference type="NCBI Taxonomy" id="2487775"/>
    <lineage>
        <taxon>Viruses</taxon>
        <taxon>Varidnaviria</taxon>
        <taxon>Bamfordvirae</taxon>
        <taxon>Nucleocytoviricota</taxon>
        <taxon>Megaviricetes</taxon>
        <taxon>Imitervirales</taxon>
        <taxon>Mimiviridae</taxon>
        <taxon>Klosneuvirinae</taxon>
    </lineage>
</organism>
<name>A0A3G4ZQ65_9VIRU</name>
<sequence length="241" mass="27972">MSIFKLFKKTNKSNAIHQLEEPPTYNDICPSHTDHINSTDSSENKQISKSLLKKISSSPSNTFVEFQDKFSVMVQKTLENKMTQLVIDINVNINIDKQYDINFVSNKGKFGFDPACLFKIVVKNETIKSTLTTLLKNICGKMNLSNIKSHENIVVYFDCKDFFQNDVLKQKYDEICKSILTDKYVKSINDDMLKVAGYGATTYILKTESPRFLFDYIKYNKIFNDIDVKREKDEIIFTWDK</sequence>
<gene>
    <name evidence="2" type="ORF">Terrestrivirus4_169</name>
</gene>
<accession>A0A3G4ZQ65</accession>
<reference evidence="2" key="1">
    <citation type="submission" date="2018-10" db="EMBL/GenBank/DDBJ databases">
        <title>Hidden diversity of soil giant viruses.</title>
        <authorList>
            <person name="Schulz F."/>
            <person name="Alteio L."/>
            <person name="Goudeau D."/>
            <person name="Ryan E.M."/>
            <person name="Malmstrom R.R."/>
            <person name="Blanchard J."/>
            <person name="Woyke T."/>
        </authorList>
    </citation>
    <scope>NUCLEOTIDE SEQUENCE</scope>
    <source>
        <strain evidence="2">TEV1</strain>
    </source>
</reference>
<feature type="region of interest" description="Disordered" evidence="1">
    <location>
        <begin position="21"/>
        <end position="43"/>
    </location>
</feature>
<protein>
    <submittedName>
        <fullName evidence="2">Uncharacterized protein</fullName>
    </submittedName>
</protein>
<evidence type="ECO:0000313" key="2">
    <source>
        <dbReference type="EMBL" id="AYV76121.1"/>
    </source>
</evidence>